<sequence>MKAPAMVEKEFFNRENPKSEGYYSPISLEVIGECLYDADIIAYTNFAPQADVLEKKLDSVGIWKTIPAVKQGNVMFHSVSDTLSDCQIEGKASSARCFVCNRGLAERGTIAFIVSSRFWCVHATD</sequence>
<reference evidence="1 2" key="1">
    <citation type="submission" date="2019-06" db="EMBL/GenBank/DDBJ databases">
        <title>Whole genome shotgun sequence of Brevibacillus parabrevis NBRC 12334.</title>
        <authorList>
            <person name="Hosoyama A."/>
            <person name="Uohara A."/>
            <person name="Ohji S."/>
            <person name="Ichikawa N."/>
        </authorList>
    </citation>
    <scope>NUCLEOTIDE SEQUENCE [LARGE SCALE GENOMIC DNA]</scope>
    <source>
        <strain evidence="1 2">NBRC 12334</strain>
    </source>
</reference>
<protein>
    <submittedName>
        <fullName evidence="1">Uncharacterized protein</fullName>
    </submittedName>
</protein>
<evidence type="ECO:0000313" key="1">
    <source>
        <dbReference type="EMBL" id="GEB33167.1"/>
    </source>
</evidence>
<dbReference type="Proteomes" id="UP000316882">
    <property type="component" value="Unassembled WGS sequence"/>
</dbReference>
<proteinExistence type="predicted"/>
<dbReference type="AlphaFoldDB" id="A0A4Y3PIP4"/>
<gene>
    <name evidence="1" type="ORF">BPA01_27470</name>
</gene>
<name>A0A4Y3PIP4_BREPA</name>
<dbReference type="Gene3D" id="3.40.50.1980">
    <property type="entry name" value="Nitrogenase molybdenum iron protein domain"/>
    <property type="match status" value="1"/>
</dbReference>
<evidence type="ECO:0000313" key="2">
    <source>
        <dbReference type="Proteomes" id="UP000316882"/>
    </source>
</evidence>
<accession>A0A4Y3PIP4</accession>
<comment type="caution">
    <text evidence="1">The sequence shown here is derived from an EMBL/GenBank/DDBJ whole genome shotgun (WGS) entry which is preliminary data.</text>
</comment>
<organism evidence="1 2">
    <name type="scientific">Brevibacillus parabrevis</name>
    <dbReference type="NCBI Taxonomy" id="54914"/>
    <lineage>
        <taxon>Bacteria</taxon>
        <taxon>Bacillati</taxon>
        <taxon>Bacillota</taxon>
        <taxon>Bacilli</taxon>
        <taxon>Bacillales</taxon>
        <taxon>Paenibacillaceae</taxon>
        <taxon>Brevibacillus</taxon>
    </lineage>
</organism>
<dbReference type="EMBL" id="BJMH01000011">
    <property type="protein sequence ID" value="GEB33167.1"/>
    <property type="molecule type" value="Genomic_DNA"/>
</dbReference>
<dbReference type="SUPFAM" id="SSF53807">
    <property type="entry name" value="Helical backbone' metal receptor"/>
    <property type="match status" value="1"/>
</dbReference>
<keyword evidence="2" id="KW-1185">Reference proteome</keyword>